<dbReference type="InterPro" id="IPR053014">
    <property type="entry name" value="Cuticle_assoc_divergent"/>
</dbReference>
<dbReference type="InterPro" id="IPR028150">
    <property type="entry name" value="Lustrin_cystein"/>
</dbReference>
<keyword evidence="1" id="KW-0732">Signal</keyword>
<dbReference type="WBParaSite" id="ALUE_0000851901-mRNA-1">
    <property type="protein sequence ID" value="ALUE_0000851901-mRNA-1"/>
    <property type="gene ID" value="ALUE_0000851901"/>
</dbReference>
<dbReference type="PANTHER" id="PTHR46339:SF15">
    <property type="entry name" value="CC DOMAIN-CONTAINING PROTEIN"/>
    <property type="match status" value="1"/>
</dbReference>
<dbReference type="AlphaFoldDB" id="A0A9J2PGS0"/>
<dbReference type="Pfam" id="PF14625">
    <property type="entry name" value="Lustrin_cystein"/>
    <property type="match status" value="16"/>
</dbReference>
<sequence length="1022" mass="111443">MLLCSTMALCHSHHMGPMLTVPFILVSFALTSDGFFSLDDVKLACAHGERPFVEVNGHFRICTNLLPCPIGYDCTANGICCTRSLQCPNGYTLANDRFGRIKICKPSDASECPSGSICMPASVATQHLCCTQIQRSYIVMQDVFPTHTNECSSSRCVSNNIDDKRACCSDSHWRPITNHCPYGWSPSNAFVTFCDPSMQNTCPGSASCLRASPSSEQFICCLPGERFSYPEADVAGPLLGVNIRSVSCASTDASPEYLPDGKPRICTSFIGACSPGYSCEKSKDDTQMICCPTILHDSKIECALPRHTPVLSGGQNVFCSTLGQTDQCPTGYTCTRSINDISLAICCSMQSSSMSICPRQQDLLMANNSPYYCTTNNEVPCPPGYSCNEAQNQPGIYVCCMSRSSNSCPTNFTPSLNTAGREIYCTPNQPNVCPGYSMCLQSTRSSNTFLCCESINVLHMCPSNGQALLLPNGRVEECGKPGASCSQKGYTCQLSSALSTWICCTQPSEIAVCANERKTYFETEGQTFSCEPFAVPTGCPLYYDCSVSNTSGVFVCCQQALISTTPTAPLKIVMGCPIGWNPFQSEIDGSFRFCLNSFDMRCPIGFSCTQSTQSGIYMCCRLASTIRCAHGQSTLLVNNQPKLCYGTQQNSCPIGYSCSLSTKIGIYMCCSDYVAFQRSHFDVLKEIRCLSDSSIPAIQNDNIQYCIETNKFSSCPRGYLCSPSTVAGLSVCCKSSIGLKIRELESSLDKACGTFGVIYRRNGRAVECTDDMSLCPEDFSCQPSLVNAKMYCCQELKCQTGLAFSEGRRCKHSRDCPKGYQCLQSKSTKDIRLCCTTVNALQIRCLERKTQLSAGKAIACTEDSHCADGYKCSRHTTSGEYMCCEGLPYPTRICPQNREPYHGEGNDELVFCSKKRQQSCPSGYFCKRAVNSRHHVCCSPIAFCPSRYVPLIDPETNQAKRCLSEASVSMPSSADCSPGYSCRQSSVPYLKVCCRAPSIGNHSGASVDDNNLERYTLDGRGQ</sequence>
<dbReference type="SMART" id="SM00289">
    <property type="entry name" value="WR1"/>
    <property type="match status" value="17"/>
</dbReference>
<evidence type="ECO:0000313" key="3">
    <source>
        <dbReference type="WBParaSite" id="ALUE_0000851901-mRNA-1"/>
    </source>
</evidence>
<dbReference type="Proteomes" id="UP000036681">
    <property type="component" value="Unplaced"/>
</dbReference>
<evidence type="ECO:0000313" key="2">
    <source>
        <dbReference type="Proteomes" id="UP000036681"/>
    </source>
</evidence>
<evidence type="ECO:0000256" key="1">
    <source>
        <dbReference type="SAM" id="SignalP"/>
    </source>
</evidence>
<dbReference type="InterPro" id="IPR006150">
    <property type="entry name" value="Cys_repeat_1"/>
</dbReference>
<keyword evidence="2" id="KW-1185">Reference proteome</keyword>
<name>A0A9J2PGS0_ASCLU</name>
<reference evidence="3" key="1">
    <citation type="submission" date="2023-03" db="UniProtKB">
        <authorList>
            <consortium name="WormBaseParasite"/>
        </authorList>
    </citation>
    <scope>IDENTIFICATION</scope>
</reference>
<organism evidence="2 3">
    <name type="scientific">Ascaris lumbricoides</name>
    <name type="common">Giant roundworm</name>
    <dbReference type="NCBI Taxonomy" id="6252"/>
    <lineage>
        <taxon>Eukaryota</taxon>
        <taxon>Metazoa</taxon>
        <taxon>Ecdysozoa</taxon>
        <taxon>Nematoda</taxon>
        <taxon>Chromadorea</taxon>
        <taxon>Rhabditida</taxon>
        <taxon>Spirurina</taxon>
        <taxon>Ascaridomorpha</taxon>
        <taxon>Ascaridoidea</taxon>
        <taxon>Ascarididae</taxon>
        <taxon>Ascaris</taxon>
    </lineage>
</organism>
<dbReference type="PANTHER" id="PTHR46339">
    <property type="entry name" value="PROTEIN CBG15282-RELATED"/>
    <property type="match status" value="1"/>
</dbReference>
<protein>
    <submittedName>
        <fullName evidence="3">EB domain-containing protein</fullName>
    </submittedName>
</protein>
<feature type="signal peptide" evidence="1">
    <location>
        <begin position="1"/>
        <end position="31"/>
    </location>
</feature>
<proteinExistence type="predicted"/>
<accession>A0A9J2PGS0</accession>
<feature type="chain" id="PRO_5039886424" evidence="1">
    <location>
        <begin position="32"/>
        <end position="1022"/>
    </location>
</feature>